<proteinExistence type="predicted"/>
<dbReference type="Proteomes" id="UP000321062">
    <property type="component" value="Chromosome"/>
</dbReference>
<keyword evidence="4" id="KW-1185">Reference proteome</keyword>
<evidence type="ECO:0000259" key="2">
    <source>
        <dbReference type="Pfam" id="PF06568"/>
    </source>
</evidence>
<evidence type="ECO:0000313" key="3">
    <source>
        <dbReference type="EMBL" id="QEE20173.1"/>
    </source>
</evidence>
<feature type="compositionally biased region" description="Basic residues" evidence="1">
    <location>
        <begin position="90"/>
        <end position="105"/>
    </location>
</feature>
<name>A0A5B9DM27_9HYPH</name>
<feature type="region of interest" description="Disordered" evidence="1">
    <location>
        <begin position="73"/>
        <end position="105"/>
    </location>
</feature>
<gene>
    <name evidence="3" type="ORF">FNA67_08285</name>
</gene>
<organism evidence="3 4">
    <name type="scientific">Paradevosia tibetensis</name>
    <dbReference type="NCBI Taxonomy" id="1447062"/>
    <lineage>
        <taxon>Bacteria</taxon>
        <taxon>Pseudomonadati</taxon>
        <taxon>Pseudomonadota</taxon>
        <taxon>Alphaproteobacteria</taxon>
        <taxon>Hyphomicrobiales</taxon>
        <taxon>Devosiaceae</taxon>
        <taxon>Paradevosia</taxon>
    </lineage>
</organism>
<dbReference type="RefSeq" id="WP_147655712.1">
    <property type="nucleotide sequence ID" value="NZ_BMFM01000001.1"/>
</dbReference>
<dbReference type="AlphaFoldDB" id="A0A5B9DM27"/>
<dbReference type="KEGG" id="yti:FNA67_08285"/>
<evidence type="ECO:0000256" key="1">
    <source>
        <dbReference type="SAM" id="MobiDB-lite"/>
    </source>
</evidence>
<dbReference type="Pfam" id="PF06568">
    <property type="entry name" value="YjiS-like"/>
    <property type="match status" value="1"/>
</dbReference>
<protein>
    <submittedName>
        <fullName evidence="3">DUF1127 domain-containing protein</fullName>
    </submittedName>
</protein>
<dbReference type="InterPro" id="IPR009506">
    <property type="entry name" value="YjiS-like"/>
</dbReference>
<dbReference type="EMBL" id="CP041690">
    <property type="protein sequence ID" value="QEE20173.1"/>
    <property type="molecule type" value="Genomic_DNA"/>
</dbReference>
<accession>A0A5B9DM27</accession>
<reference evidence="3 4" key="1">
    <citation type="journal article" date="2015" name="Int. J. Syst. Evol. Microbiol.">
        <title>Youhaiella tibetensis gen. nov., sp. nov., isolated from subsurface sediment.</title>
        <authorList>
            <person name="Wang Y.X."/>
            <person name="Huang F.Q."/>
            <person name="Nogi Y."/>
            <person name="Pang S.J."/>
            <person name="Wang P.K."/>
            <person name="Lv J."/>
        </authorList>
    </citation>
    <scope>NUCLEOTIDE SEQUENCE [LARGE SCALE GENOMIC DNA]</scope>
    <source>
        <strain evidence="4">fig4</strain>
    </source>
</reference>
<feature type="domain" description="YjiS-like" evidence="2">
    <location>
        <begin position="8"/>
        <end position="37"/>
    </location>
</feature>
<evidence type="ECO:0000313" key="4">
    <source>
        <dbReference type="Proteomes" id="UP000321062"/>
    </source>
</evidence>
<sequence>MFDYFTEHAVKWLAQRRTIAALDSLSDHDLADIGLSRVSGGVFHVPILGFYGDASYQDFNITTLRFKDQDAMPSFEPAPVQPVISPSPRSTRRPARIRKAAGARA</sequence>